<organism evidence="8 9">
    <name type="scientific">Niastella koreensis</name>
    <dbReference type="NCBI Taxonomy" id="354356"/>
    <lineage>
        <taxon>Bacteria</taxon>
        <taxon>Pseudomonadati</taxon>
        <taxon>Bacteroidota</taxon>
        <taxon>Chitinophagia</taxon>
        <taxon>Chitinophagales</taxon>
        <taxon>Chitinophagaceae</taxon>
        <taxon>Niastella</taxon>
    </lineage>
</organism>
<accession>A0ABX3NLZ4</accession>
<dbReference type="Gene3D" id="1.10.10.10">
    <property type="entry name" value="Winged helix-like DNA-binding domain superfamily/Winged helix DNA-binding domain"/>
    <property type="match status" value="1"/>
</dbReference>
<dbReference type="InterPro" id="IPR013249">
    <property type="entry name" value="RNA_pol_sigma70_r4_t2"/>
</dbReference>
<dbReference type="PANTHER" id="PTHR43133:SF8">
    <property type="entry name" value="RNA POLYMERASE SIGMA FACTOR HI_1459-RELATED"/>
    <property type="match status" value="1"/>
</dbReference>
<dbReference type="InterPro" id="IPR036388">
    <property type="entry name" value="WH-like_DNA-bd_sf"/>
</dbReference>
<dbReference type="SUPFAM" id="SSF88659">
    <property type="entry name" value="Sigma3 and sigma4 domains of RNA polymerase sigma factors"/>
    <property type="match status" value="1"/>
</dbReference>
<dbReference type="RefSeq" id="WP_014217110.1">
    <property type="nucleotide sequence ID" value="NZ_LWBO01000084.1"/>
</dbReference>
<evidence type="ECO:0000313" key="9">
    <source>
        <dbReference type="Proteomes" id="UP000192277"/>
    </source>
</evidence>
<evidence type="ECO:0000313" key="8">
    <source>
        <dbReference type="EMBL" id="OQP39123.1"/>
    </source>
</evidence>
<dbReference type="NCBIfam" id="TIGR02937">
    <property type="entry name" value="sigma70-ECF"/>
    <property type="match status" value="1"/>
</dbReference>
<evidence type="ECO:0000259" key="6">
    <source>
        <dbReference type="Pfam" id="PF04542"/>
    </source>
</evidence>
<dbReference type="Pfam" id="PF04542">
    <property type="entry name" value="Sigma70_r2"/>
    <property type="match status" value="1"/>
</dbReference>
<dbReference type="SUPFAM" id="SSF88946">
    <property type="entry name" value="Sigma2 domain of RNA polymerase sigma factors"/>
    <property type="match status" value="1"/>
</dbReference>
<keyword evidence="3" id="KW-0731">Sigma factor</keyword>
<dbReference type="Proteomes" id="UP000192277">
    <property type="component" value="Unassembled WGS sequence"/>
</dbReference>
<sequence>MKETSDLDLLMRISEGDRHAFRELYQHYTPVLYPFVKSLCNNDALCEDIIQEVFIKIWDNRVNAVNIKQVKPYLFKAAKNRFLNELRKQKTERKVINTRLYNGIDPETPEQQLTFKEGMRRGDEALARLSPKRRTIVEMSTRENLSLDEIADRVGSSKNVVKKLLYQGLAMMKKYGFLFL</sequence>
<evidence type="ECO:0000256" key="3">
    <source>
        <dbReference type="ARBA" id="ARBA00023082"/>
    </source>
</evidence>
<evidence type="ECO:0008006" key="10">
    <source>
        <dbReference type="Google" id="ProtNLM"/>
    </source>
</evidence>
<dbReference type="PANTHER" id="PTHR43133">
    <property type="entry name" value="RNA POLYMERASE ECF-TYPE SIGMA FACTO"/>
    <property type="match status" value="1"/>
</dbReference>
<dbReference type="EMBL" id="LWBO01000084">
    <property type="protein sequence ID" value="OQP39123.1"/>
    <property type="molecule type" value="Genomic_DNA"/>
</dbReference>
<evidence type="ECO:0000256" key="1">
    <source>
        <dbReference type="ARBA" id="ARBA00010641"/>
    </source>
</evidence>
<keyword evidence="2" id="KW-0805">Transcription regulation</keyword>
<dbReference type="Gene3D" id="1.10.1740.10">
    <property type="match status" value="1"/>
</dbReference>
<gene>
    <name evidence="8" type="ORF">A4D02_17485</name>
</gene>
<reference evidence="8 9" key="1">
    <citation type="submission" date="2016-04" db="EMBL/GenBank/DDBJ databases">
        <authorList>
            <person name="Chen L."/>
            <person name="Zhuang W."/>
            <person name="Wang G."/>
        </authorList>
    </citation>
    <scope>NUCLEOTIDE SEQUENCE [LARGE SCALE GENOMIC DNA]</scope>
    <source>
        <strain evidence="9">GR20</strain>
    </source>
</reference>
<keyword evidence="4" id="KW-0238">DNA-binding</keyword>
<dbReference type="InterPro" id="IPR013325">
    <property type="entry name" value="RNA_pol_sigma_r2"/>
</dbReference>
<name>A0ABX3NLZ4_9BACT</name>
<evidence type="ECO:0000259" key="7">
    <source>
        <dbReference type="Pfam" id="PF08281"/>
    </source>
</evidence>
<evidence type="ECO:0000256" key="4">
    <source>
        <dbReference type="ARBA" id="ARBA00023125"/>
    </source>
</evidence>
<comment type="similarity">
    <text evidence="1">Belongs to the sigma-70 factor family. ECF subfamily.</text>
</comment>
<dbReference type="InterPro" id="IPR039425">
    <property type="entry name" value="RNA_pol_sigma-70-like"/>
</dbReference>
<protein>
    <recommendedName>
        <fullName evidence="10">RNA polymerase, sigma-24 subunit, ECF subfamily</fullName>
    </recommendedName>
</protein>
<feature type="domain" description="RNA polymerase sigma factor 70 region 4 type 2" evidence="7">
    <location>
        <begin position="123"/>
        <end position="171"/>
    </location>
</feature>
<evidence type="ECO:0000256" key="2">
    <source>
        <dbReference type="ARBA" id="ARBA00023015"/>
    </source>
</evidence>
<dbReference type="InterPro" id="IPR013324">
    <property type="entry name" value="RNA_pol_sigma_r3/r4-like"/>
</dbReference>
<keyword evidence="9" id="KW-1185">Reference proteome</keyword>
<keyword evidence="5" id="KW-0804">Transcription</keyword>
<feature type="domain" description="RNA polymerase sigma-70 region 2" evidence="6">
    <location>
        <begin position="24"/>
        <end position="90"/>
    </location>
</feature>
<evidence type="ECO:0000256" key="5">
    <source>
        <dbReference type="ARBA" id="ARBA00023163"/>
    </source>
</evidence>
<dbReference type="InterPro" id="IPR007627">
    <property type="entry name" value="RNA_pol_sigma70_r2"/>
</dbReference>
<dbReference type="InterPro" id="IPR014284">
    <property type="entry name" value="RNA_pol_sigma-70_dom"/>
</dbReference>
<dbReference type="Pfam" id="PF08281">
    <property type="entry name" value="Sigma70_r4_2"/>
    <property type="match status" value="1"/>
</dbReference>
<comment type="caution">
    <text evidence="8">The sequence shown here is derived from an EMBL/GenBank/DDBJ whole genome shotgun (WGS) entry which is preliminary data.</text>
</comment>
<proteinExistence type="inferred from homology"/>